<dbReference type="SUPFAM" id="SSF51556">
    <property type="entry name" value="Metallo-dependent hydrolases"/>
    <property type="match status" value="1"/>
</dbReference>
<protein>
    <submittedName>
        <fullName evidence="3">L-fuconolactonase</fullName>
    </submittedName>
</protein>
<name>A0A1G7E8Y4_9RHOB</name>
<evidence type="ECO:0000259" key="2">
    <source>
        <dbReference type="Pfam" id="PF04909"/>
    </source>
</evidence>
<organism evidence="3 4">
    <name type="scientific">Paracoccus isoporae</name>
    <dbReference type="NCBI Taxonomy" id="591205"/>
    <lineage>
        <taxon>Bacteria</taxon>
        <taxon>Pseudomonadati</taxon>
        <taxon>Pseudomonadota</taxon>
        <taxon>Alphaproteobacteria</taxon>
        <taxon>Rhodobacterales</taxon>
        <taxon>Paracoccaceae</taxon>
        <taxon>Paracoccus</taxon>
    </lineage>
</organism>
<evidence type="ECO:0000256" key="1">
    <source>
        <dbReference type="ARBA" id="ARBA00038310"/>
    </source>
</evidence>
<gene>
    <name evidence="3" type="ORF">SAMN05421538_108128</name>
</gene>
<evidence type="ECO:0000313" key="4">
    <source>
        <dbReference type="Proteomes" id="UP000199344"/>
    </source>
</evidence>
<dbReference type="InterPro" id="IPR052350">
    <property type="entry name" value="Metallo-dep_Lactonases"/>
</dbReference>
<evidence type="ECO:0000313" key="3">
    <source>
        <dbReference type="EMBL" id="SDE60117.1"/>
    </source>
</evidence>
<dbReference type="PANTHER" id="PTHR43569:SF2">
    <property type="entry name" value="AMIDOHYDROLASE-RELATED DOMAIN-CONTAINING PROTEIN"/>
    <property type="match status" value="1"/>
</dbReference>
<dbReference type="RefSeq" id="WP_090524439.1">
    <property type="nucleotide sequence ID" value="NZ_FNAH01000008.1"/>
</dbReference>
<keyword evidence="4" id="KW-1185">Reference proteome</keyword>
<dbReference type="STRING" id="591205.SAMN05421538_108128"/>
<dbReference type="Gene3D" id="3.20.20.140">
    <property type="entry name" value="Metal-dependent hydrolases"/>
    <property type="match status" value="1"/>
</dbReference>
<dbReference type="Pfam" id="PF04909">
    <property type="entry name" value="Amidohydro_2"/>
    <property type="match status" value="1"/>
</dbReference>
<sequence>MKVDSHHHLWTLSRGDYGWLTPDLGAIYRDFTVADLEPLLDAAGIDRTVVVQAAPSVAETEFLLDCAAETARIDGVVGWIDMEAPEAVATLKRLARNPKFVGIRPMIQGMADDAWIMRSDLDPVFDTLVAEDLSFDALVLPRHLAPLQMRMRRHPSLRCVIDHGAKPEIASGRIDEWQREIARIAEETACMCKLSGLLTEAGDTPTHDRIRPAADHLIACFGAERLMFGSDWPVLNLAGDYAGWVEMVASIIADLPEADRNRIWAGTAQEFYRLPRA</sequence>
<dbReference type="OrthoDB" id="9787654at2"/>
<dbReference type="InterPro" id="IPR006680">
    <property type="entry name" value="Amidohydro-rel"/>
</dbReference>
<reference evidence="3 4" key="1">
    <citation type="submission" date="2016-10" db="EMBL/GenBank/DDBJ databases">
        <authorList>
            <person name="de Groot N.N."/>
        </authorList>
    </citation>
    <scope>NUCLEOTIDE SEQUENCE [LARGE SCALE GENOMIC DNA]</scope>
    <source>
        <strain evidence="3 4">DSM 22220</strain>
    </source>
</reference>
<dbReference type="InterPro" id="IPR032466">
    <property type="entry name" value="Metal_Hydrolase"/>
</dbReference>
<dbReference type="EMBL" id="FNAH01000008">
    <property type="protein sequence ID" value="SDE60117.1"/>
    <property type="molecule type" value="Genomic_DNA"/>
</dbReference>
<feature type="domain" description="Amidohydrolase-related" evidence="2">
    <location>
        <begin position="3"/>
        <end position="274"/>
    </location>
</feature>
<dbReference type="AlphaFoldDB" id="A0A1G7E8Y4"/>
<accession>A0A1G7E8Y4</accession>
<dbReference type="PANTHER" id="PTHR43569">
    <property type="entry name" value="AMIDOHYDROLASE"/>
    <property type="match status" value="1"/>
</dbReference>
<proteinExistence type="inferred from homology"/>
<dbReference type="Proteomes" id="UP000199344">
    <property type="component" value="Unassembled WGS sequence"/>
</dbReference>
<dbReference type="GO" id="GO:0016787">
    <property type="term" value="F:hydrolase activity"/>
    <property type="evidence" value="ECO:0007669"/>
    <property type="project" value="InterPro"/>
</dbReference>
<comment type="similarity">
    <text evidence="1">Belongs to the metallo-dependent hydrolases superfamily.</text>
</comment>